<proteinExistence type="predicted"/>
<reference evidence="1" key="2">
    <citation type="journal article" date="2015" name="Fish Shellfish Immunol.">
        <title>Early steps in the European eel (Anguilla anguilla)-Vibrio vulnificus interaction in the gills: Role of the RtxA13 toxin.</title>
        <authorList>
            <person name="Callol A."/>
            <person name="Pajuelo D."/>
            <person name="Ebbesson L."/>
            <person name="Teles M."/>
            <person name="MacKenzie S."/>
            <person name="Amaro C."/>
        </authorList>
    </citation>
    <scope>NUCLEOTIDE SEQUENCE</scope>
</reference>
<accession>A0A0E9RTZ6</accession>
<protein>
    <submittedName>
        <fullName evidence="1">Uncharacterized protein</fullName>
    </submittedName>
</protein>
<sequence>MHDTRCFKSKVTFLCYPKKTLGIFRPLRSLGD</sequence>
<evidence type="ECO:0000313" key="1">
    <source>
        <dbReference type="EMBL" id="JAH31925.1"/>
    </source>
</evidence>
<organism evidence="1">
    <name type="scientific">Anguilla anguilla</name>
    <name type="common">European freshwater eel</name>
    <name type="synonym">Muraena anguilla</name>
    <dbReference type="NCBI Taxonomy" id="7936"/>
    <lineage>
        <taxon>Eukaryota</taxon>
        <taxon>Metazoa</taxon>
        <taxon>Chordata</taxon>
        <taxon>Craniata</taxon>
        <taxon>Vertebrata</taxon>
        <taxon>Euteleostomi</taxon>
        <taxon>Actinopterygii</taxon>
        <taxon>Neopterygii</taxon>
        <taxon>Teleostei</taxon>
        <taxon>Anguilliformes</taxon>
        <taxon>Anguillidae</taxon>
        <taxon>Anguilla</taxon>
    </lineage>
</organism>
<name>A0A0E9RTZ6_ANGAN</name>
<dbReference type="AlphaFoldDB" id="A0A0E9RTZ6"/>
<reference evidence="1" key="1">
    <citation type="submission" date="2014-11" db="EMBL/GenBank/DDBJ databases">
        <authorList>
            <person name="Amaro Gonzalez C."/>
        </authorList>
    </citation>
    <scope>NUCLEOTIDE SEQUENCE</scope>
</reference>
<dbReference type="EMBL" id="GBXM01076652">
    <property type="protein sequence ID" value="JAH31925.1"/>
    <property type="molecule type" value="Transcribed_RNA"/>
</dbReference>